<organism evidence="7 8">
    <name type="scientific">Enterococcus ratti</name>
    <dbReference type="NCBI Taxonomy" id="150033"/>
    <lineage>
        <taxon>Bacteria</taxon>
        <taxon>Bacillati</taxon>
        <taxon>Bacillota</taxon>
        <taxon>Bacilli</taxon>
        <taxon>Lactobacillales</taxon>
        <taxon>Enterococcaceae</taxon>
        <taxon>Enterococcus</taxon>
    </lineage>
</organism>
<gene>
    <name evidence="7" type="ORF">RV14_GL001781</name>
</gene>
<feature type="domain" description="CggR N-terminal DNA binding" evidence="6">
    <location>
        <begin position="47"/>
        <end position="117"/>
    </location>
</feature>
<evidence type="ECO:0000259" key="6">
    <source>
        <dbReference type="Pfam" id="PF21715"/>
    </source>
</evidence>
<dbReference type="InterPro" id="IPR007324">
    <property type="entry name" value="Sugar-bd_dom_put"/>
</dbReference>
<keyword evidence="3" id="KW-0238">DNA-binding</keyword>
<comment type="similarity">
    <text evidence="1">Belongs to the SorC transcriptional regulatory family.</text>
</comment>
<evidence type="ECO:0000256" key="4">
    <source>
        <dbReference type="ARBA" id="ARBA00023163"/>
    </source>
</evidence>
<comment type="caution">
    <text evidence="7">The sequence shown here is derived from an EMBL/GenBank/DDBJ whole genome shotgun (WGS) entry which is preliminary data.</text>
</comment>
<evidence type="ECO:0000256" key="2">
    <source>
        <dbReference type="ARBA" id="ARBA00023015"/>
    </source>
</evidence>
<dbReference type="GO" id="GO:0030246">
    <property type="term" value="F:carbohydrate binding"/>
    <property type="evidence" value="ECO:0007669"/>
    <property type="project" value="InterPro"/>
</dbReference>
<protein>
    <submittedName>
        <fullName evidence="7">SorC family transcriptional regulator</fullName>
    </submittedName>
</protein>
<keyword evidence="4" id="KW-0804">Transcription</keyword>
<keyword evidence="8" id="KW-1185">Reference proteome</keyword>
<dbReference type="Proteomes" id="UP000182152">
    <property type="component" value="Unassembled WGS sequence"/>
</dbReference>
<name>A0A1L8WQ21_9ENTE</name>
<accession>A0A1L8WQ21</accession>
<evidence type="ECO:0000256" key="1">
    <source>
        <dbReference type="ARBA" id="ARBA00010466"/>
    </source>
</evidence>
<evidence type="ECO:0000259" key="5">
    <source>
        <dbReference type="Pfam" id="PF04198"/>
    </source>
</evidence>
<dbReference type="SUPFAM" id="SSF46785">
    <property type="entry name" value="Winged helix' DNA-binding domain"/>
    <property type="match status" value="1"/>
</dbReference>
<dbReference type="InterPro" id="IPR048715">
    <property type="entry name" value="CggR_N"/>
</dbReference>
<evidence type="ECO:0000313" key="7">
    <source>
        <dbReference type="EMBL" id="OJG83086.1"/>
    </source>
</evidence>
<dbReference type="PANTHER" id="PTHR34294">
    <property type="entry name" value="TRANSCRIPTIONAL REGULATOR-RELATED"/>
    <property type="match status" value="1"/>
</dbReference>
<dbReference type="InterPro" id="IPR037171">
    <property type="entry name" value="NagB/RpiA_transferase-like"/>
</dbReference>
<dbReference type="InterPro" id="IPR036388">
    <property type="entry name" value="WH-like_DNA-bd_sf"/>
</dbReference>
<evidence type="ECO:0000256" key="3">
    <source>
        <dbReference type="ARBA" id="ARBA00023125"/>
    </source>
</evidence>
<dbReference type="AlphaFoldDB" id="A0A1L8WQ21"/>
<dbReference type="PANTHER" id="PTHR34294:SF5">
    <property type="entry name" value="CENTRAL GLYCOLYTIC GENES REGULATOR"/>
    <property type="match status" value="1"/>
</dbReference>
<dbReference type="Pfam" id="PF04198">
    <property type="entry name" value="Sugar-bind"/>
    <property type="match status" value="1"/>
</dbReference>
<dbReference type="Pfam" id="PF21715">
    <property type="entry name" value="CggR_N"/>
    <property type="match status" value="1"/>
</dbReference>
<dbReference type="Gene3D" id="1.10.10.10">
    <property type="entry name" value="Winged helix-like DNA-binding domain superfamily/Winged helix DNA-binding domain"/>
    <property type="match status" value="1"/>
</dbReference>
<dbReference type="InterPro" id="IPR036390">
    <property type="entry name" value="WH_DNA-bd_sf"/>
</dbReference>
<reference evidence="7 8" key="1">
    <citation type="submission" date="2014-12" db="EMBL/GenBank/DDBJ databases">
        <title>Draft genome sequences of 29 type strains of Enterococci.</title>
        <authorList>
            <person name="Zhong Z."/>
            <person name="Sun Z."/>
            <person name="Liu W."/>
            <person name="Zhang W."/>
            <person name="Zhang H."/>
        </authorList>
    </citation>
    <scope>NUCLEOTIDE SEQUENCE [LARGE SCALE GENOMIC DNA]</scope>
    <source>
        <strain evidence="7 8">DSM 15687</strain>
    </source>
</reference>
<dbReference type="Gene3D" id="3.40.50.1360">
    <property type="match status" value="1"/>
</dbReference>
<feature type="domain" description="Sugar-binding" evidence="5">
    <location>
        <begin position="120"/>
        <end position="370"/>
    </location>
</feature>
<dbReference type="SUPFAM" id="SSF100950">
    <property type="entry name" value="NagB/RpiA/CoA transferase-like"/>
    <property type="match status" value="1"/>
</dbReference>
<proteinExistence type="inferred from homology"/>
<dbReference type="STRING" id="150033.RV14_GL001781"/>
<dbReference type="EMBL" id="JXLB01000005">
    <property type="protein sequence ID" value="OJG83086.1"/>
    <property type="molecule type" value="Genomic_DNA"/>
</dbReference>
<evidence type="ECO:0000313" key="8">
    <source>
        <dbReference type="Proteomes" id="UP000182152"/>
    </source>
</evidence>
<dbReference type="InterPro" id="IPR051054">
    <property type="entry name" value="SorC_transcr_regulators"/>
</dbReference>
<sequence>MEKLFFFFLSYMGRFESTLDKYCPTKEIAMLDELKMIETVAPDIINVLQKRYKILRNIYWMQPIGRRCLSESMGITERVLRTETNLLKQLELINTSKSGMTLTPKGKEAYQNLESLMDQFLGRRQTEKKLADYFGNQRCIVVSGNSEEQSKVADAFGEALTEALDLLLPEGNNIIAVMGGTTMAVVAEQLTNLENKQRHNLFVPARGGIGEAVTVQANSISARMAAKANGKHRALYVPEQLSLATYNSLLNEPSIQEVLNLISQANCVIHSIGRALHMAARRKMTEEELVMLKQANAVAESFGYFFNENGEVVYKVPRIGIELKGLANIPIILAIAGGKVKAKAIRAYMKNAPKQTWLITDEAAAKEILKGVSL</sequence>
<dbReference type="GO" id="GO:0003677">
    <property type="term" value="F:DNA binding"/>
    <property type="evidence" value="ECO:0007669"/>
    <property type="project" value="UniProtKB-KW"/>
</dbReference>
<keyword evidence="2" id="KW-0805">Transcription regulation</keyword>